<feature type="non-terminal residue" evidence="2">
    <location>
        <position position="297"/>
    </location>
</feature>
<protein>
    <submittedName>
        <fullName evidence="2">Disease resistance protein</fullName>
    </submittedName>
</protein>
<keyword evidence="3" id="KW-1185">Reference proteome</keyword>
<comment type="caution">
    <text evidence="2">The sequence shown here is derived from an EMBL/GenBank/DDBJ whole genome shotgun (WGS) entry which is preliminary data.</text>
</comment>
<dbReference type="Gene3D" id="3.80.10.10">
    <property type="entry name" value="Ribonuclease Inhibitor"/>
    <property type="match status" value="2"/>
</dbReference>
<name>A0A371E6R5_MUCPR</name>
<dbReference type="Proteomes" id="UP000257109">
    <property type="component" value="Unassembled WGS sequence"/>
</dbReference>
<dbReference type="OrthoDB" id="1435453at2759"/>
<keyword evidence="1" id="KW-0611">Plant defense</keyword>
<dbReference type="GO" id="GO:0006952">
    <property type="term" value="P:defense response"/>
    <property type="evidence" value="ECO:0007669"/>
    <property type="project" value="UniProtKB-KW"/>
</dbReference>
<feature type="non-terminal residue" evidence="2">
    <location>
        <position position="1"/>
    </location>
</feature>
<reference evidence="2" key="1">
    <citation type="submission" date="2018-05" db="EMBL/GenBank/DDBJ databases">
        <title>Draft genome of Mucuna pruriens seed.</title>
        <authorList>
            <person name="Nnadi N.E."/>
            <person name="Vos R."/>
            <person name="Hasami M.H."/>
            <person name="Devisetty U.K."/>
            <person name="Aguiy J.C."/>
        </authorList>
    </citation>
    <scope>NUCLEOTIDE SEQUENCE [LARGE SCALE GENOMIC DNA]</scope>
    <source>
        <strain evidence="2">JCA_2017</strain>
    </source>
</reference>
<evidence type="ECO:0000313" key="3">
    <source>
        <dbReference type="Proteomes" id="UP000257109"/>
    </source>
</evidence>
<evidence type="ECO:0000256" key="1">
    <source>
        <dbReference type="ARBA" id="ARBA00022821"/>
    </source>
</evidence>
<dbReference type="PANTHER" id="PTHR36766">
    <property type="entry name" value="PLANT BROAD-SPECTRUM MILDEW RESISTANCE PROTEIN RPW8"/>
    <property type="match status" value="1"/>
</dbReference>
<dbReference type="PANTHER" id="PTHR36766:SF70">
    <property type="entry name" value="DISEASE RESISTANCE PROTEIN RGA4"/>
    <property type="match status" value="1"/>
</dbReference>
<proteinExistence type="predicted"/>
<organism evidence="2 3">
    <name type="scientific">Mucuna pruriens</name>
    <name type="common">Velvet bean</name>
    <name type="synonym">Dolichos pruriens</name>
    <dbReference type="NCBI Taxonomy" id="157652"/>
    <lineage>
        <taxon>Eukaryota</taxon>
        <taxon>Viridiplantae</taxon>
        <taxon>Streptophyta</taxon>
        <taxon>Embryophyta</taxon>
        <taxon>Tracheophyta</taxon>
        <taxon>Spermatophyta</taxon>
        <taxon>Magnoliopsida</taxon>
        <taxon>eudicotyledons</taxon>
        <taxon>Gunneridae</taxon>
        <taxon>Pentapetalae</taxon>
        <taxon>rosids</taxon>
        <taxon>fabids</taxon>
        <taxon>Fabales</taxon>
        <taxon>Fabaceae</taxon>
        <taxon>Papilionoideae</taxon>
        <taxon>50 kb inversion clade</taxon>
        <taxon>NPAAA clade</taxon>
        <taxon>indigoferoid/millettioid clade</taxon>
        <taxon>Phaseoleae</taxon>
        <taxon>Mucuna</taxon>
    </lineage>
</organism>
<accession>A0A371E6R5</accession>
<dbReference type="SUPFAM" id="SSF52058">
    <property type="entry name" value="L domain-like"/>
    <property type="match status" value="1"/>
</dbReference>
<dbReference type="AlphaFoldDB" id="A0A371E6R5"/>
<gene>
    <name evidence="2" type="ORF">CR513_60015</name>
</gene>
<sequence>CSKLRGHLPQQLPHLRDLFIFNCQQLDASIPRASEIHEIYVSDGGKLQFNYHPTTLKKLTVWGCTSLVEISDYFIGHIVSDSIATFSLEFFSELESLTLKDCRNLQMISQPDRHYHLKYLEISNCPQLESLPERMDVLLPFLRVLRIEDCPKVESFIDGSLPSNLTEISLKNCSKLMASLKGALGANPKLEYLFVEKLEVESFPEEGLLPLSLTSLMISDCGDLKSLDYKGLCSLSSLKVLSIGNCPKLQCLPEEGLPKSISSLIITGKCPMLKQSCQKPEGEDWGKIAHIHNVFLH</sequence>
<dbReference type="InterPro" id="IPR032675">
    <property type="entry name" value="LRR_dom_sf"/>
</dbReference>
<evidence type="ECO:0000313" key="2">
    <source>
        <dbReference type="EMBL" id="RDX61728.1"/>
    </source>
</evidence>
<dbReference type="EMBL" id="QJKJ01015955">
    <property type="protein sequence ID" value="RDX61728.1"/>
    <property type="molecule type" value="Genomic_DNA"/>
</dbReference>